<dbReference type="GO" id="GO:0008270">
    <property type="term" value="F:zinc ion binding"/>
    <property type="evidence" value="ECO:0007669"/>
    <property type="project" value="UniProtKB-KW"/>
</dbReference>
<dbReference type="GO" id="GO:0005634">
    <property type="term" value="C:nucleus"/>
    <property type="evidence" value="ECO:0007669"/>
    <property type="project" value="TreeGrafter"/>
</dbReference>
<evidence type="ECO:0000259" key="10">
    <source>
        <dbReference type="PROSITE" id="PS50897"/>
    </source>
</evidence>
<keyword evidence="5" id="KW-0479">Metal-binding</keyword>
<keyword evidence="9" id="KW-0175">Coiled coil</keyword>
<dbReference type="PROSITE" id="PS50897">
    <property type="entry name" value="CTLH"/>
    <property type="match status" value="1"/>
</dbReference>
<evidence type="ECO:0000256" key="1">
    <source>
        <dbReference type="ARBA" id="ARBA00002343"/>
    </source>
</evidence>
<evidence type="ECO:0000256" key="7">
    <source>
        <dbReference type="ARBA" id="ARBA00022833"/>
    </source>
</evidence>
<dbReference type="AlphaFoldDB" id="A0AAV9PB38"/>
<comment type="similarity">
    <text evidence="3">Belongs to the FYV10 family.</text>
</comment>
<comment type="function">
    <text evidence="1">Involved in the proteasome-dependent degradation of fructose-1,6-bisphosphatase.</text>
</comment>
<dbReference type="GeneID" id="89926371"/>
<dbReference type="InterPro" id="IPR045098">
    <property type="entry name" value="Fyv10_fam"/>
</dbReference>
<sequence length="398" mass="45072">MAEFSTTKLEPDSHLLLDQPLLRLPNELLRKNLKSAQRQIEMTNKNVTSAIQASTNQSPAETLASLDSTLAKAQNLKRKLEALQIEENALHKQQKSRIQHLQELHEIPSLADVKYDHWSHTRLDRLLVDYLLRQGYTESAKELAREKDIDYLVDVNVFEESGKIEKSLREGKMQDCLTWCVENKQALKKIDSNLESELRLQQFIELARSGEMKQRLEAMVYARKHLAGGQDPKFALQAAGLLAQSPDTHVEPYRTMFSPTRYTEIAQTFLRTHHELFALPSQPLLYIALSAGLSALKTPACHSEYALQPSTLTGAPVCPICSTELNELARNVPYAHHTKSFMEEDPVVLPNGRVFGRERLRVLNEKIGTEKGWVRDPTNQGDGVWEVGAESVKKVFIS</sequence>
<dbReference type="SMART" id="SM00668">
    <property type="entry name" value="CTLH"/>
    <property type="match status" value="1"/>
</dbReference>
<evidence type="ECO:0000256" key="3">
    <source>
        <dbReference type="ARBA" id="ARBA00010615"/>
    </source>
</evidence>
<feature type="domain" description="CTLH" evidence="10">
    <location>
        <begin position="157"/>
        <end position="214"/>
    </location>
</feature>
<gene>
    <name evidence="12" type="primary">FYV10</name>
    <name evidence="12" type="ORF">LTR77_005027</name>
</gene>
<dbReference type="Pfam" id="PF10607">
    <property type="entry name" value="CTLH"/>
    <property type="match status" value="1"/>
</dbReference>
<keyword evidence="6 8" id="KW-0863">Zinc-finger</keyword>
<dbReference type="GO" id="GO:0034657">
    <property type="term" value="C:GID complex"/>
    <property type="evidence" value="ECO:0007669"/>
    <property type="project" value="TreeGrafter"/>
</dbReference>
<dbReference type="SMART" id="SM00667">
    <property type="entry name" value="LisH"/>
    <property type="match status" value="1"/>
</dbReference>
<feature type="coiled-coil region" evidence="9">
    <location>
        <begin position="26"/>
        <end position="93"/>
    </location>
</feature>
<dbReference type="PANTHER" id="PTHR12170:SF2">
    <property type="entry name" value="E3 UBIQUITIN-PROTEIN TRANSFERASE MAEA"/>
    <property type="match status" value="1"/>
</dbReference>
<evidence type="ECO:0000256" key="2">
    <source>
        <dbReference type="ARBA" id="ARBA00004496"/>
    </source>
</evidence>
<name>A0AAV9PB38_9PEZI</name>
<keyword evidence="7" id="KW-0862">Zinc</keyword>
<proteinExistence type="inferred from homology"/>
<dbReference type="InterPro" id="IPR024964">
    <property type="entry name" value="CTLH/CRA"/>
</dbReference>
<protein>
    <submittedName>
        <fullName evidence="12">GID complex subunit containing RING finger motif</fullName>
    </submittedName>
</protein>
<feature type="domain" description="RING-Gid-type" evidence="11">
    <location>
        <begin position="318"/>
        <end position="379"/>
    </location>
</feature>
<evidence type="ECO:0000313" key="13">
    <source>
        <dbReference type="Proteomes" id="UP001337655"/>
    </source>
</evidence>
<keyword evidence="13" id="KW-1185">Reference proteome</keyword>
<dbReference type="EMBL" id="JAVRRT010000007">
    <property type="protein sequence ID" value="KAK5170439.1"/>
    <property type="molecule type" value="Genomic_DNA"/>
</dbReference>
<dbReference type="GO" id="GO:0005737">
    <property type="term" value="C:cytoplasm"/>
    <property type="evidence" value="ECO:0007669"/>
    <property type="project" value="UniProtKB-SubCell"/>
</dbReference>
<evidence type="ECO:0000256" key="5">
    <source>
        <dbReference type="ARBA" id="ARBA00022723"/>
    </source>
</evidence>
<dbReference type="PROSITE" id="PS51867">
    <property type="entry name" value="ZF_RING_GID"/>
    <property type="match status" value="1"/>
</dbReference>
<dbReference type="GO" id="GO:0043161">
    <property type="term" value="P:proteasome-mediated ubiquitin-dependent protein catabolic process"/>
    <property type="evidence" value="ECO:0007669"/>
    <property type="project" value="InterPro"/>
</dbReference>
<dbReference type="InterPro" id="IPR006594">
    <property type="entry name" value="LisH"/>
</dbReference>
<dbReference type="PANTHER" id="PTHR12170">
    <property type="entry name" value="MACROPHAGE ERYTHROBLAST ATTACHER-RELATED"/>
    <property type="match status" value="1"/>
</dbReference>
<evidence type="ECO:0000313" key="12">
    <source>
        <dbReference type="EMBL" id="KAK5170439.1"/>
    </source>
</evidence>
<evidence type="ECO:0000256" key="9">
    <source>
        <dbReference type="SAM" id="Coils"/>
    </source>
</evidence>
<accession>A0AAV9PB38</accession>
<dbReference type="GO" id="GO:0061630">
    <property type="term" value="F:ubiquitin protein ligase activity"/>
    <property type="evidence" value="ECO:0007669"/>
    <property type="project" value="InterPro"/>
</dbReference>
<comment type="caution">
    <text evidence="12">The sequence shown here is derived from an EMBL/GenBank/DDBJ whole genome shotgun (WGS) entry which is preliminary data.</text>
</comment>
<evidence type="ECO:0000256" key="6">
    <source>
        <dbReference type="ARBA" id="ARBA00022771"/>
    </source>
</evidence>
<dbReference type="InterPro" id="IPR013144">
    <property type="entry name" value="CRA_dom"/>
</dbReference>
<dbReference type="InterPro" id="IPR006595">
    <property type="entry name" value="CTLH_C"/>
</dbReference>
<organism evidence="12 13">
    <name type="scientific">Saxophila tyrrhenica</name>
    <dbReference type="NCBI Taxonomy" id="1690608"/>
    <lineage>
        <taxon>Eukaryota</taxon>
        <taxon>Fungi</taxon>
        <taxon>Dikarya</taxon>
        <taxon>Ascomycota</taxon>
        <taxon>Pezizomycotina</taxon>
        <taxon>Dothideomycetes</taxon>
        <taxon>Dothideomycetidae</taxon>
        <taxon>Mycosphaerellales</taxon>
        <taxon>Extremaceae</taxon>
        <taxon>Saxophila</taxon>
    </lineage>
</organism>
<evidence type="ECO:0000259" key="11">
    <source>
        <dbReference type="PROSITE" id="PS51867"/>
    </source>
</evidence>
<evidence type="ECO:0000256" key="8">
    <source>
        <dbReference type="PROSITE-ProRule" id="PRU01215"/>
    </source>
</evidence>
<reference evidence="12 13" key="1">
    <citation type="submission" date="2023-08" db="EMBL/GenBank/DDBJ databases">
        <title>Black Yeasts Isolated from many extreme environments.</title>
        <authorList>
            <person name="Coleine C."/>
            <person name="Stajich J.E."/>
            <person name="Selbmann L."/>
        </authorList>
    </citation>
    <scope>NUCLEOTIDE SEQUENCE [LARGE SCALE GENOMIC DNA]</scope>
    <source>
        <strain evidence="12 13">CCFEE 5935</strain>
    </source>
</reference>
<dbReference type="Proteomes" id="UP001337655">
    <property type="component" value="Unassembled WGS sequence"/>
</dbReference>
<evidence type="ECO:0000256" key="4">
    <source>
        <dbReference type="ARBA" id="ARBA00022490"/>
    </source>
</evidence>
<feature type="zinc finger region" description="RING-Gid-type" evidence="8">
    <location>
        <begin position="318"/>
        <end position="379"/>
    </location>
</feature>
<dbReference type="PROSITE" id="PS50896">
    <property type="entry name" value="LISH"/>
    <property type="match status" value="1"/>
</dbReference>
<dbReference type="SMART" id="SM00757">
    <property type="entry name" value="CRA"/>
    <property type="match status" value="1"/>
</dbReference>
<comment type="subcellular location">
    <subcellularLocation>
        <location evidence="2">Cytoplasm</location>
    </subcellularLocation>
</comment>
<dbReference type="InterPro" id="IPR044063">
    <property type="entry name" value="ZF_RING_GID"/>
</dbReference>
<dbReference type="RefSeq" id="XP_064659637.1">
    <property type="nucleotide sequence ID" value="XM_064802276.1"/>
</dbReference>
<keyword evidence="4" id="KW-0963">Cytoplasm</keyword>